<comment type="caution">
    <text evidence="1">The sequence shown here is derived from an EMBL/GenBank/DDBJ whole genome shotgun (WGS) entry which is preliminary data.</text>
</comment>
<organism evidence="1 2">
    <name type="scientific">Sulfurimonas gotlandica (strain DSM 19862 / JCM 16533 / GD1)</name>
    <dbReference type="NCBI Taxonomy" id="929558"/>
    <lineage>
        <taxon>Bacteria</taxon>
        <taxon>Pseudomonadati</taxon>
        <taxon>Campylobacterota</taxon>
        <taxon>Epsilonproteobacteria</taxon>
        <taxon>Campylobacterales</taxon>
        <taxon>Sulfurimonadaceae</taxon>
        <taxon>Sulfurimonas</taxon>
    </lineage>
</organism>
<protein>
    <submittedName>
        <fullName evidence="1">Uncharacterized protein</fullName>
    </submittedName>
</protein>
<proteinExistence type="predicted"/>
<dbReference type="STRING" id="929558.SMGD1_0571"/>
<dbReference type="HOGENOM" id="CLU_2304597_0_0_7"/>
<name>H1FVQ0_SULGG</name>
<dbReference type="Proteomes" id="UP000006431">
    <property type="component" value="Unassembled WGS sequence"/>
</dbReference>
<dbReference type="PATRIC" id="fig|929558.5.peg.570"/>
<gene>
    <name evidence="1" type="ORF">SMGD1_0571</name>
</gene>
<dbReference type="AlphaFoldDB" id="H1FVQ0"/>
<accession>H1FVQ0</accession>
<reference evidence="1 2" key="1">
    <citation type="journal article" date="2012" name="Proc. Natl. Acad. Sci. U.S.A.">
        <title>Genome and physiology of a model Epsilonproteobacterium responsible for sulfide detoxification in marine oxygen depletion zones.</title>
        <authorList>
            <person name="Grote J."/>
            <person name="Schott T."/>
            <person name="Bruckner C.G."/>
            <person name="Glockner F.O."/>
            <person name="Jost G."/>
            <person name="Teeling H."/>
            <person name="Labrenz M."/>
            <person name="Jurgens K."/>
        </authorList>
    </citation>
    <scope>NUCLEOTIDE SEQUENCE [LARGE SCALE GENOMIC DNA]</scope>
    <source>
        <strain evidence="1 2">GD1</strain>
    </source>
</reference>
<dbReference type="RefSeq" id="WP_008340581.1">
    <property type="nucleotide sequence ID" value="NZ_AFRZ01000001.1"/>
</dbReference>
<sequence length="100" mass="11657">MKLVLFALVFLSFLVISSLYISKEDKSLDKELKSIKHPDTKPLEELHKKFSEIKINSDELDLNQTIEAIKQARQAYPLDDKLKTIEIELEHKKANEPTKY</sequence>
<keyword evidence="2" id="KW-1185">Reference proteome</keyword>
<evidence type="ECO:0000313" key="2">
    <source>
        <dbReference type="Proteomes" id="UP000006431"/>
    </source>
</evidence>
<evidence type="ECO:0000313" key="1">
    <source>
        <dbReference type="EMBL" id="EHP29098.1"/>
    </source>
</evidence>
<dbReference type="EMBL" id="AFRZ01000001">
    <property type="protein sequence ID" value="EHP29098.1"/>
    <property type="molecule type" value="Genomic_DNA"/>
</dbReference>